<protein>
    <submittedName>
        <fullName evidence="8">Neurogenic locus protein delta-like</fullName>
    </submittedName>
</protein>
<dbReference type="PROSITE" id="PS01186">
    <property type="entry name" value="EGF_2"/>
    <property type="match status" value="1"/>
</dbReference>
<keyword evidence="4" id="KW-0472">Membrane</keyword>
<feature type="chain" id="PRO_5045315850" evidence="5">
    <location>
        <begin position="25"/>
        <end position="301"/>
    </location>
</feature>
<dbReference type="PANTHER" id="PTHR14949">
    <property type="entry name" value="EGF-LIKE-DOMAIN, MULTIPLE 7, 8"/>
    <property type="match status" value="1"/>
</dbReference>
<evidence type="ECO:0000256" key="4">
    <source>
        <dbReference type="SAM" id="Phobius"/>
    </source>
</evidence>
<reference evidence="8" key="1">
    <citation type="submission" date="2025-08" db="UniProtKB">
        <authorList>
            <consortium name="RefSeq"/>
        </authorList>
    </citation>
    <scope>IDENTIFICATION</scope>
    <source>
        <tissue evidence="8">Testes</tissue>
    </source>
</reference>
<evidence type="ECO:0000256" key="2">
    <source>
        <dbReference type="ARBA" id="ARBA00023157"/>
    </source>
</evidence>
<keyword evidence="3" id="KW-0245">EGF-like domain</keyword>
<keyword evidence="7" id="KW-1185">Reference proteome</keyword>
<feature type="domain" description="EGF-like" evidence="6">
    <location>
        <begin position="65"/>
        <end position="100"/>
    </location>
</feature>
<accession>A0ABM0MCS2</accession>
<dbReference type="SUPFAM" id="SSF57196">
    <property type="entry name" value="EGF/Laminin"/>
    <property type="match status" value="2"/>
</dbReference>
<keyword evidence="2 3" id="KW-1015">Disulfide bond</keyword>
<evidence type="ECO:0000313" key="8">
    <source>
        <dbReference type="RefSeq" id="XP_006817813.1"/>
    </source>
</evidence>
<proteinExistence type="predicted"/>
<sequence>MYLAGTQWYWLIAMVTQLTVTAHAAIVCEGWCYPEGVCVSTDTQCGCNNSMVVYSTCAHRLQPDLEADCTGKCHNDGTCILHNGLSMCVCPNSYYGNTCQFVRTGSCSTQLCLNGGTCIDEFIVPSYCLCKKGYYGNRCEEPEVTYFDESARHPQRLSAGNIAAIVVIVFTTIGLSVGVRYFRKWKIQRLRRNRQSHNTVLNNRQYIGSSSHSGVNFVQVPDVSPLHSPSPVLQLSPIPSSYSYASTTGLLTVNPPQSDMGVLVTNGEMPPPYTPIVDHNMTSKSNMTGLQQLNCSSLEET</sequence>
<gene>
    <name evidence="8" type="primary">LOC102805846</name>
</gene>
<keyword evidence="4" id="KW-0812">Transmembrane</keyword>
<feature type="transmembrane region" description="Helical" evidence="4">
    <location>
        <begin position="162"/>
        <end position="182"/>
    </location>
</feature>
<dbReference type="InterPro" id="IPR050969">
    <property type="entry name" value="Dev_Signal_Modulators"/>
</dbReference>
<feature type="disulfide bond" evidence="3">
    <location>
        <begin position="130"/>
        <end position="139"/>
    </location>
</feature>
<evidence type="ECO:0000259" key="6">
    <source>
        <dbReference type="PROSITE" id="PS50026"/>
    </source>
</evidence>
<evidence type="ECO:0000256" key="1">
    <source>
        <dbReference type="ARBA" id="ARBA00022729"/>
    </source>
</evidence>
<dbReference type="RefSeq" id="XP_006817813.1">
    <property type="nucleotide sequence ID" value="XM_006817750.1"/>
</dbReference>
<dbReference type="PROSITE" id="PS00022">
    <property type="entry name" value="EGF_1"/>
    <property type="match status" value="2"/>
</dbReference>
<comment type="caution">
    <text evidence="3">Lacks conserved residue(s) required for the propagation of feature annotation.</text>
</comment>
<dbReference type="PANTHER" id="PTHR14949:SF56">
    <property type="entry name" value="EGF-LIKE-DOMAIN, MULTIPLE 7"/>
    <property type="match status" value="1"/>
</dbReference>
<evidence type="ECO:0000256" key="3">
    <source>
        <dbReference type="PROSITE-ProRule" id="PRU00076"/>
    </source>
</evidence>
<dbReference type="CDD" id="cd00054">
    <property type="entry name" value="EGF_CA"/>
    <property type="match status" value="1"/>
</dbReference>
<keyword evidence="4" id="KW-1133">Transmembrane helix</keyword>
<dbReference type="Gene3D" id="2.10.25.10">
    <property type="entry name" value="Laminin"/>
    <property type="match status" value="1"/>
</dbReference>
<dbReference type="PROSITE" id="PS50026">
    <property type="entry name" value="EGF_3"/>
    <property type="match status" value="2"/>
</dbReference>
<dbReference type="InterPro" id="IPR000742">
    <property type="entry name" value="EGF"/>
</dbReference>
<feature type="disulfide bond" evidence="3">
    <location>
        <begin position="90"/>
        <end position="99"/>
    </location>
</feature>
<keyword evidence="1 5" id="KW-0732">Signal</keyword>
<name>A0ABM0MCS2_SACKO</name>
<evidence type="ECO:0000256" key="5">
    <source>
        <dbReference type="SAM" id="SignalP"/>
    </source>
</evidence>
<evidence type="ECO:0000313" key="7">
    <source>
        <dbReference type="Proteomes" id="UP000694865"/>
    </source>
</evidence>
<dbReference type="Proteomes" id="UP000694865">
    <property type="component" value="Unplaced"/>
</dbReference>
<dbReference type="GeneID" id="102805846"/>
<organism evidence="7 8">
    <name type="scientific">Saccoglossus kowalevskii</name>
    <name type="common">Acorn worm</name>
    <dbReference type="NCBI Taxonomy" id="10224"/>
    <lineage>
        <taxon>Eukaryota</taxon>
        <taxon>Metazoa</taxon>
        <taxon>Hemichordata</taxon>
        <taxon>Enteropneusta</taxon>
        <taxon>Harrimaniidae</taxon>
        <taxon>Saccoglossus</taxon>
    </lineage>
</organism>
<feature type="signal peptide" evidence="5">
    <location>
        <begin position="1"/>
        <end position="24"/>
    </location>
</feature>
<feature type="domain" description="EGF-like" evidence="6">
    <location>
        <begin position="103"/>
        <end position="140"/>
    </location>
</feature>
<dbReference type="SMART" id="SM00181">
    <property type="entry name" value="EGF"/>
    <property type="match status" value="2"/>
</dbReference>
<feature type="disulfide bond" evidence="3">
    <location>
        <begin position="69"/>
        <end position="79"/>
    </location>
</feature>